<keyword evidence="3" id="KW-1185">Reference proteome</keyword>
<protein>
    <submittedName>
        <fullName evidence="2">Uncharacterized protein</fullName>
    </submittedName>
</protein>
<evidence type="ECO:0000313" key="1">
    <source>
        <dbReference type="EMBL" id="MDN0023137.1"/>
    </source>
</evidence>
<dbReference type="Proteomes" id="UP001167831">
    <property type="component" value="Unassembled WGS sequence"/>
</dbReference>
<evidence type="ECO:0000313" key="2">
    <source>
        <dbReference type="EMBL" id="MDN0025212.1"/>
    </source>
</evidence>
<dbReference type="Proteomes" id="UP001168478">
    <property type="component" value="Unassembled WGS sequence"/>
</dbReference>
<dbReference type="RefSeq" id="WP_289825609.1">
    <property type="nucleotide sequence ID" value="NZ_CAUWBX010000011.1"/>
</dbReference>
<dbReference type="AlphaFoldDB" id="A0AAW7JV60"/>
<accession>A0AAW7JV60</accession>
<name>A0AAW7JV60_9BACT</name>
<sequence>MIITHSFWQSVQSFTEDGFGWIHAGHDILPCVRGGVCLTGCGTDGIVRTV</sequence>
<reference evidence="2" key="1">
    <citation type="submission" date="2023-06" db="EMBL/GenBank/DDBJ databases">
        <authorList>
            <person name="Zeman M."/>
            <person name="Kubasova T."/>
            <person name="Jahodarova E."/>
            <person name="Nykrynova M."/>
            <person name="Rychlik I."/>
        </authorList>
    </citation>
    <scope>NUCLEOTIDE SEQUENCE</scope>
    <source>
        <strain evidence="2">ET15</strain>
        <strain evidence="1">ET37</strain>
    </source>
</reference>
<proteinExistence type="predicted"/>
<evidence type="ECO:0000313" key="4">
    <source>
        <dbReference type="Proteomes" id="UP001168478"/>
    </source>
</evidence>
<evidence type="ECO:0000313" key="3">
    <source>
        <dbReference type="Proteomes" id="UP001167831"/>
    </source>
</evidence>
<gene>
    <name evidence="1" type="ORF">QVN81_08920</name>
    <name evidence="2" type="ORF">QVN84_06710</name>
</gene>
<dbReference type="EMBL" id="JAUEIE010000008">
    <property type="protein sequence ID" value="MDN0023137.1"/>
    <property type="molecule type" value="Genomic_DNA"/>
</dbReference>
<comment type="caution">
    <text evidence="2">The sequence shown here is derived from an EMBL/GenBank/DDBJ whole genome shotgun (WGS) entry which is preliminary data.</text>
</comment>
<organism evidence="2 4">
    <name type="scientific">Leyella lascolaii</name>
    <dbReference type="NCBI Taxonomy" id="1776379"/>
    <lineage>
        <taxon>Bacteria</taxon>
        <taxon>Pseudomonadati</taxon>
        <taxon>Bacteroidota</taxon>
        <taxon>Bacteroidia</taxon>
        <taxon>Bacteroidales</taxon>
        <taxon>Prevotellaceae</taxon>
        <taxon>Leyella</taxon>
    </lineage>
</organism>
<dbReference type="EMBL" id="JAUEIF010000004">
    <property type="protein sequence ID" value="MDN0025212.1"/>
    <property type="molecule type" value="Genomic_DNA"/>
</dbReference>
<reference evidence="2" key="2">
    <citation type="submission" date="2023-08" db="EMBL/GenBank/DDBJ databases">
        <title>Identification and characterization of horizontal gene transfer across gut microbiota members of farm animals based on homology search.</title>
        <authorList>
            <person name="Schwarzerova J."/>
            <person name="Nykrynova M."/>
            <person name="Jureckova K."/>
            <person name="Cejkova D."/>
            <person name="Rychlik I."/>
        </authorList>
    </citation>
    <scope>NUCLEOTIDE SEQUENCE</scope>
    <source>
        <strain evidence="2">ET15</strain>
        <strain evidence="1">ET37</strain>
    </source>
</reference>